<organism evidence="1 2">
    <name type="scientific">Thermogutta terrifontis</name>
    <dbReference type="NCBI Taxonomy" id="1331910"/>
    <lineage>
        <taxon>Bacteria</taxon>
        <taxon>Pseudomonadati</taxon>
        <taxon>Planctomycetota</taxon>
        <taxon>Planctomycetia</taxon>
        <taxon>Pirellulales</taxon>
        <taxon>Thermoguttaceae</taxon>
        <taxon>Thermogutta</taxon>
    </lineage>
</organism>
<protein>
    <submittedName>
        <fullName evidence="1">Uncharacterized protein</fullName>
    </submittedName>
</protein>
<keyword evidence="2" id="KW-1185">Reference proteome</keyword>
<reference evidence="1 2" key="1">
    <citation type="journal article" name="Front. Microbiol.">
        <title>Sugar Metabolism of the First Thermophilic Planctomycete Thermogutta terrifontis: Comparative Genomic and Transcriptomic Approaches.</title>
        <authorList>
            <person name="Elcheninov A.G."/>
            <person name="Menzel P."/>
            <person name="Gudbergsdottir S.R."/>
            <person name="Slesarev A.I."/>
            <person name="Kadnikov V.V."/>
            <person name="Krogh A."/>
            <person name="Bonch-Osmolovskaya E.A."/>
            <person name="Peng X."/>
            <person name="Kublanov I.V."/>
        </authorList>
    </citation>
    <scope>NUCLEOTIDE SEQUENCE [LARGE SCALE GENOMIC DNA]</scope>
    <source>
        <strain evidence="1 2">R1</strain>
    </source>
</reference>
<dbReference type="EMBL" id="CP018477">
    <property type="protein sequence ID" value="ASV75757.1"/>
    <property type="molecule type" value="Genomic_DNA"/>
</dbReference>
<dbReference type="AlphaFoldDB" id="A0A286RIH0"/>
<proteinExistence type="predicted"/>
<name>A0A286RIH0_9BACT</name>
<gene>
    <name evidence="1" type="ORF">THTE_3155</name>
</gene>
<sequence length="37" mass="3976">MASPYGELAESELVISSVFGGWPRFFESGGFPEKIGP</sequence>
<evidence type="ECO:0000313" key="1">
    <source>
        <dbReference type="EMBL" id="ASV75757.1"/>
    </source>
</evidence>
<dbReference type="KEGG" id="ttf:THTE_3155"/>
<dbReference type="Proteomes" id="UP000215086">
    <property type="component" value="Chromosome"/>
</dbReference>
<evidence type="ECO:0000313" key="2">
    <source>
        <dbReference type="Proteomes" id="UP000215086"/>
    </source>
</evidence>
<accession>A0A286RIH0</accession>